<evidence type="ECO:0000256" key="1">
    <source>
        <dbReference type="SAM" id="MobiDB-lite"/>
    </source>
</evidence>
<feature type="transmembrane region" description="Helical" evidence="2">
    <location>
        <begin position="46"/>
        <end position="65"/>
    </location>
</feature>
<organism evidence="3 4">
    <name type="scientific">Teichococcus vastitatis</name>
    <dbReference type="NCBI Taxonomy" id="2307076"/>
    <lineage>
        <taxon>Bacteria</taxon>
        <taxon>Pseudomonadati</taxon>
        <taxon>Pseudomonadota</taxon>
        <taxon>Alphaproteobacteria</taxon>
        <taxon>Acetobacterales</taxon>
        <taxon>Roseomonadaceae</taxon>
        <taxon>Roseomonas</taxon>
    </lineage>
</organism>
<reference evidence="3 4" key="1">
    <citation type="submission" date="2022-03" db="EMBL/GenBank/DDBJ databases">
        <title>Complete genome analysis of Roseomonas KG 17.1 : a prolific producer of plant growth promoters.</title>
        <authorList>
            <person name="Saadouli I."/>
            <person name="Najjari A."/>
            <person name="Mosbah A."/>
            <person name="Ouzari H.I."/>
        </authorList>
    </citation>
    <scope>NUCLEOTIDE SEQUENCE [LARGE SCALE GENOMIC DNA]</scope>
    <source>
        <strain evidence="3 4">KG17-1</strain>
    </source>
</reference>
<dbReference type="EMBL" id="JALBUU010000004">
    <property type="protein sequence ID" value="MCI0754055.1"/>
    <property type="molecule type" value="Genomic_DNA"/>
</dbReference>
<keyword evidence="2" id="KW-0812">Transmembrane</keyword>
<sequence length="67" mass="7236">MSHSQNDTPREQVIQPPPGKHEAPMPENPVGTDQARQGETSGRVRWVLGAGVVLVVIAFVLAFVFSV</sequence>
<keyword evidence="4" id="KW-1185">Reference proteome</keyword>
<comment type="caution">
    <text evidence="3">The sequence shown here is derived from an EMBL/GenBank/DDBJ whole genome shotgun (WGS) entry which is preliminary data.</text>
</comment>
<name>A0ABS9W451_9PROT</name>
<accession>A0ABS9W451</accession>
<evidence type="ECO:0000313" key="4">
    <source>
        <dbReference type="Proteomes" id="UP001201985"/>
    </source>
</evidence>
<gene>
    <name evidence="3" type="ORF">MON41_09830</name>
</gene>
<proteinExistence type="predicted"/>
<evidence type="ECO:0000313" key="3">
    <source>
        <dbReference type="EMBL" id="MCI0754055.1"/>
    </source>
</evidence>
<evidence type="ECO:0000256" key="2">
    <source>
        <dbReference type="SAM" id="Phobius"/>
    </source>
</evidence>
<dbReference type="Proteomes" id="UP001201985">
    <property type="component" value="Unassembled WGS sequence"/>
</dbReference>
<keyword evidence="2" id="KW-0472">Membrane</keyword>
<protein>
    <submittedName>
        <fullName evidence="3">Uncharacterized protein</fullName>
    </submittedName>
</protein>
<keyword evidence="2" id="KW-1133">Transmembrane helix</keyword>
<dbReference type="RefSeq" id="WP_120005473.1">
    <property type="nucleotide sequence ID" value="NZ_JALBUU010000004.1"/>
</dbReference>
<feature type="region of interest" description="Disordered" evidence="1">
    <location>
        <begin position="1"/>
        <end position="39"/>
    </location>
</feature>